<comment type="cofactor">
    <cofactor evidence="1">
        <name>Zn(2+)</name>
        <dbReference type="ChEBI" id="CHEBI:29105"/>
    </cofactor>
</comment>
<evidence type="ECO:0000313" key="6">
    <source>
        <dbReference type="EMBL" id="KAL0573141.1"/>
    </source>
</evidence>
<evidence type="ECO:0000313" key="7">
    <source>
        <dbReference type="Proteomes" id="UP001465976"/>
    </source>
</evidence>
<gene>
    <name evidence="6" type="ORF">V5O48_008829</name>
</gene>
<protein>
    <recommendedName>
        <fullName evidence="5">Carbonic anhydrase</fullName>
        <ecNumber evidence="5">4.2.1.1</ecNumber>
    </recommendedName>
    <alternativeName>
        <fullName evidence="5">Carbonate dehydratase</fullName>
    </alternativeName>
</protein>
<dbReference type="Proteomes" id="UP001465976">
    <property type="component" value="Unassembled WGS sequence"/>
</dbReference>
<accession>A0ABR3FCV8</accession>
<evidence type="ECO:0000256" key="4">
    <source>
        <dbReference type="ARBA" id="ARBA00022833"/>
    </source>
</evidence>
<dbReference type="CDD" id="cd03379">
    <property type="entry name" value="beta_CA_cladeD"/>
    <property type="match status" value="1"/>
</dbReference>
<keyword evidence="4 5" id="KW-0862">Zinc</keyword>
<evidence type="ECO:0000256" key="3">
    <source>
        <dbReference type="ARBA" id="ARBA00022723"/>
    </source>
</evidence>
<evidence type="ECO:0000256" key="2">
    <source>
        <dbReference type="ARBA" id="ARBA00006217"/>
    </source>
</evidence>
<reference evidence="6 7" key="1">
    <citation type="submission" date="2024-02" db="EMBL/GenBank/DDBJ databases">
        <title>A draft genome for the cacao thread blight pathogen Marasmius crinis-equi.</title>
        <authorList>
            <person name="Cohen S.P."/>
            <person name="Baruah I.K."/>
            <person name="Amoako-Attah I."/>
            <person name="Bukari Y."/>
            <person name="Meinhardt L.W."/>
            <person name="Bailey B.A."/>
        </authorList>
    </citation>
    <scope>NUCLEOTIDE SEQUENCE [LARGE SCALE GENOMIC DNA]</scope>
    <source>
        <strain evidence="6 7">GH-76</strain>
    </source>
</reference>
<comment type="similarity">
    <text evidence="2 5">Belongs to the beta-class carbonic anhydrase family.</text>
</comment>
<dbReference type="PANTHER" id="PTHR43175:SF3">
    <property type="entry name" value="CARBON DISULFIDE HYDROLASE"/>
    <property type="match status" value="1"/>
</dbReference>
<organism evidence="6 7">
    <name type="scientific">Marasmius crinis-equi</name>
    <dbReference type="NCBI Taxonomy" id="585013"/>
    <lineage>
        <taxon>Eukaryota</taxon>
        <taxon>Fungi</taxon>
        <taxon>Dikarya</taxon>
        <taxon>Basidiomycota</taxon>
        <taxon>Agaricomycotina</taxon>
        <taxon>Agaricomycetes</taxon>
        <taxon>Agaricomycetidae</taxon>
        <taxon>Agaricales</taxon>
        <taxon>Marasmiineae</taxon>
        <taxon>Marasmiaceae</taxon>
        <taxon>Marasmius</taxon>
    </lineage>
</organism>
<dbReference type="PANTHER" id="PTHR43175">
    <property type="entry name" value="CARBONIC ANHYDRASE"/>
    <property type="match status" value="1"/>
</dbReference>
<dbReference type="Gene3D" id="3.40.1050.10">
    <property type="entry name" value="Carbonic anhydrase"/>
    <property type="match status" value="1"/>
</dbReference>
<dbReference type="Pfam" id="PF00484">
    <property type="entry name" value="Pro_CA"/>
    <property type="match status" value="1"/>
</dbReference>
<keyword evidence="3" id="KW-0479">Metal-binding</keyword>
<dbReference type="SMART" id="SM00947">
    <property type="entry name" value="Pro_CA"/>
    <property type="match status" value="1"/>
</dbReference>
<keyword evidence="7" id="KW-1185">Reference proteome</keyword>
<comment type="catalytic activity">
    <reaction evidence="5">
        <text>hydrogencarbonate + H(+) = CO2 + H2O</text>
        <dbReference type="Rhea" id="RHEA:10748"/>
        <dbReference type="ChEBI" id="CHEBI:15377"/>
        <dbReference type="ChEBI" id="CHEBI:15378"/>
        <dbReference type="ChEBI" id="CHEBI:16526"/>
        <dbReference type="ChEBI" id="CHEBI:17544"/>
        <dbReference type="EC" id="4.2.1.1"/>
    </reaction>
</comment>
<comment type="function">
    <text evidence="5">Reversible hydration of carbon dioxide.</text>
</comment>
<feature type="non-terminal residue" evidence="6">
    <location>
        <position position="162"/>
    </location>
</feature>
<dbReference type="SUPFAM" id="SSF53056">
    <property type="entry name" value="beta-carbonic anhydrase, cab"/>
    <property type="match status" value="1"/>
</dbReference>
<dbReference type="EC" id="4.2.1.1" evidence="5"/>
<dbReference type="EMBL" id="JBAHYK010000539">
    <property type="protein sequence ID" value="KAL0573141.1"/>
    <property type="molecule type" value="Genomic_DNA"/>
</dbReference>
<keyword evidence="5" id="KW-0456">Lyase</keyword>
<dbReference type="InterPro" id="IPR036874">
    <property type="entry name" value="Carbonic_anhydrase_sf"/>
</dbReference>
<sequence length="162" mass="17781">MATDFTKQNEIYVKEQHKPDLPIPPSKKLLVVTCMDARIDAFAALGLQQGEAHVVRNAGGRAQEAIRSIIISQRLLGTNEIAVIHHTGCGMLTFTTEQLRGIVKKDADVGGGGKTEVDTIQFLEFGDLEQSVRDDVKLLQDNPLLLKGTKVTGWVFRVEDGK</sequence>
<evidence type="ECO:0000256" key="1">
    <source>
        <dbReference type="ARBA" id="ARBA00001947"/>
    </source>
</evidence>
<evidence type="ECO:0000256" key="5">
    <source>
        <dbReference type="RuleBase" id="RU003956"/>
    </source>
</evidence>
<comment type="caution">
    <text evidence="6">The sequence shown here is derived from an EMBL/GenBank/DDBJ whole genome shotgun (WGS) entry which is preliminary data.</text>
</comment>
<name>A0ABR3FCV8_9AGAR</name>
<dbReference type="InterPro" id="IPR001765">
    <property type="entry name" value="Carbonic_anhydrase"/>
</dbReference>
<proteinExistence type="inferred from homology"/>